<dbReference type="EMBL" id="DRUY01000211">
    <property type="protein sequence ID" value="HHI66151.1"/>
    <property type="molecule type" value="Genomic_DNA"/>
</dbReference>
<dbReference type="InterPro" id="IPR002201">
    <property type="entry name" value="Glyco_trans_9"/>
</dbReference>
<dbReference type="Pfam" id="PF01075">
    <property type="entry name" value="Glyco_transf_9"/>
    <property type="match status" value="1"/>
</dbReference>
<evidence type="ECO:0000256" key="2">
    <source>
        <dbReference type="ARBA" id="ARBA00022679"/>
    </source>
</evidence>
<gene>
    <name evidence="3" type="ORF">ENL70_06365</name>
</gene>
<accession>A0A7C5PHJ5</accession>
<dbReference type="CDD" id="cd03789">
    <property type="entry name" value="GT9_LPS_heptosyltransferase"/>
    <property type="match status" value="1"/>
</dbReference>
<evidence type="ECO:0000313" key="3">
    <source>
        <dbReference type="EMBL" id="HHI66151.1"/>
    </source>
</evidence>
<dbReference type="PANTHER" id="PTHR30160">
    <property type="entry name" value="TETRAACYLDISACCHARIDE 4'-KINASE-RELATED"/>
    <property type="match status" value="1"/>
</dbReference>
<protein>
    <submittedName>
        <fullName evidence="3">Glycosyltransferase family 9 protein</fullName>
    </submittedName>
</protein>
<sequence>MGSEHRPLTEPSEIKPEILFVRFSSFGDIILASGVVALLKNIYPNSNITWVMGKEFVPVFEGRTLADRIVGIDRAGFKGYISMLNLANQFRNKIFDIVVDIQDNRRSAFLLKMLKYKVRTKSMPSLEERGDDHAYFHFSRILKSIGINKIPDKPHLLFNNQDKKILEENLHSLGYKGEPLVVFATSASQPLKRWSVEHFKTLAKIIISKNNVAIALVGAKGEERFGFEGERIYNLIGKLPYFSSILLIKKAILLVTNDSSPLHMAFSVDTPAVVLYGPTRPNWSLPQGPYFAIQSPMDCSPCMKKRCSKGISCLDEIQPQNVYNVILKNKERIGFEFSV</sequence>
<comment type="caution">
    <text evidence="3">The sequence shown here is derived from an EMBL/GenBank/DDBJ whole genome shotgun (WGS) entry which is preliminary data.</text>
</comment>
<dbReference type="AlphaFoldDB" id="A0A7C5PHJ5"/>
<dbReference type="SUPFAM" id="SSF53756">
    <property type="entry name" value="UDP-Glycosyltransferase/glycogen phosphorylase"/>
    <property type="match status" value="1"/>
</dbReference>
<keyword evidence="1" id="KW-0328">Glycosyltransferase</keyword>
<dbReference type="GO" id="GO:0008713">
    <property type="term" value="F:ADP-heptose-lipopolysaccharide heptosyltransferase activity"/>
    <property type="evidence" value="ECO:0007669"/>
    <property type="project" value="TreeGrafter"/>
</dbReference>
<proteinExistence type="predicted"/>
<name>A0A7C5PHJ5_9BACT</name>
<organism evidence="3">
    <name type="scientific">Thermodesulfobium narugense</name>
    <dbReference type="NCBI Taxonomy" id="184064"/>
    <lineage>
        <taxon>Bacteria</taxon>
        <taxon>Pseudomonadati</taxon>
        <taxon>Thermodesulfobiota</taxon>
        <taxon>Thermodesulfobiia</taxon>
        <taxon>Thermodesulfobiales</taxon>
        <taxon>Thermodesulfobiaceae</taxon>
        <taxon>Thermodesulfobium</taxon>
    </lineage>
</organism>
<dbReference type="Gene3D" id="3.40.50.2000">
    <property type="entry name" value="Glycogen Phosphorylase B"/>
    <property type="match status" value="2"/>
</dbReference>
<reference evidence="3" key="1">
    <citation type="journal article" date="2020" name="mSystems">
        <title>Genome- and Community-Level Interaction Insights into Carbon Utilization and Element Cycling Functions of Hydrothermarchaeota in Hydrothermal Sediment.</title>
        <authorList>
            <person name="Zhou Z."/>
            <person name="Liu Y."/>
            <person name="Xu W."/>
            <person name="Pan J."/>
            <person name="Luo Z.H."/>
            <person name="Li M."/>
        </authorList>
    </citation>
    <scope>NUCLEOTIDE SEQUENCE [LARGE SCALE GENOMIC DNA]</scope>
    <source>
        <strain evidence="3">SpSt-1019</strain>
    </source>
</reference>
<dbReference type="GO" id="GO:0005829">
    <property type="term" value="C:cytosol"/>
    <property type="evidence" value="ECO:0007669"/>
    <property type="project" value="TreeGrafter"/>
</dbReference>
<keyword evidence="2 3" id="KW-0808">Transferase</keyword>
<dbReference type="GO" id="GO:0009244">
    <property type="term" value="P:lipopolysaccharide core region biosynthetic process"/>
    <property type="evidence" value="ECO:0007669"/>
    <property type="project" value="TreeGrafter"/>
</dbReference>
<evidence type="ECO:0000256" key="1">
    <source>
        <dbReference type="ARBA" id="ARBA00022676"/>
    </source>
</evidence>
<dbReference type="InterPro" id="IPR051199">
    <property type="entry name" value="LPS_LOS_Heptosyltrfase"/>
</dbReference>